<feature type="region of interest" description="Disordered" evidence="2">
    <location>
        <begin position="1107"/>
        <end position="1168"/>
    </location>
</feature>
<feature type="compositionally biased region" description="Polar residues" evidence="2">
    <location>
        <begin position="551"/>
        <end position="560"/>
    </location>
</feature>
<feature type="region of interest" description="Disordered" evidence="2">
    <location>
        <begin position="543"/>
        <end position="572"/>
    </location>
</feature>
<feature type="coiled-coil region" evidence="1">
    <location>
        <begin position="1310"/>
        <end position="1366"/>
    </location>
</feature>
<reference evidence="4" key="1">
    <citation type="journal article" date="2019" name="Nat. Commun.">
        <title>The genome of broomcorn millet.</title>
        <authorList>
            <person name="Zou C."/>
            <person name="Miki D."/>
            <person name="Li D."/>
            <person name="Tang Q."/>
            <person name="Xiao L."/>
            <person name="Rajput S."/>
            <person name="Deng P."/>
            <person name="Jia W."/>
            <person name="Huang R."/>
            <person name="Zhang M."/>
            <person name="Sun Y."/>
            <person name="Hu J."/>
            <person name="Fu X."/>
            <person name="Schnable P.S."/>
            <person name="Li F."/>
            <person name="Zhang H."/>
            <person name="Feng B."/>
            <person name="Zhu X."/>
            <person name="Liu R."/>
            <person name="Schnable J.C."/>
            <person name="Zhu J.-K."/>
            <person name="Zhang H."/>
        </authorList>
    </citation>
    <scope>NUCLEOTIDE SEQUENCE [LARGE SCALE GENOMIC DNA]</scope>
</reference>
<gene>
    <name evidence="3" type="ORF">C2845_PM03G27960</name>
</gene>
<feature type="region of interest" description="Disordered" evidence="2">
    <location>
        <begin position="196"/>
        <end position="229"/>
    </location>
</feature>
<evidence type="ECO:0000313" key="4">
    <source>
        <dbReference type="Proteomes" id="UP000275267"/>
    </source>
</evidence>
<comment type="caution">
    <text evidence="3">The sequence shown here is derived from an EMBL/GenBank/DDBJ whole genome shotgun (WGS) entry which is preliminary data.</text>
</comment>
<dbReference type="OrthoDB" id="1928087at2759"/>
<dbReference type="SUPFAM" id="SSF50978">
    <property type="entry name" value="WD40 repeat-like"/>
    <property type="match status" value="1"/>
</dbReference>
<dbReference type="InterPro" id="IPR040092">
    <property type="entry name" value="TBRG1"/>
</dbReference>
<evidence type="ECO:0000256" key="1">
    <source>
        <dbReference type="SAM" id="Coils"/>
    </source>
</evidence>
<dbReference type="PANTHER" id="PTHR22715:SF1">
    <property type="entry name" value="DNA BINDING PROTEIN"/>
    <property type="match status" value="1"/>
</dbReference>
<keyword evidence="4" id="KW-1185">Reference proteome</keyword>
<dbReference type="STRING" id="4540.A0A3L6THF7"/>
<protein>
    <submittedName>
        <fullName evidence="3">Uncharacterized protein</fullName>
    </submittedName>
</protein>
<sequence>MQLFGFKNASVQRLLRELIVDSTGAVELNLPRAVALEDVVLLAHKDAADVSEAEDLPVCLGTECGTAKRSIEPSHLESPAKKVHYQDVFTSVDNCNVSTHRNSNERGPACRALLENVSDSSCTLPLLEEVCGNSKSTSLDDNLREPSPVSSEQVGSSSGSYLSSEKTDLELAEKEVAKSMMSILLPQAIPLLKKINKKKKSKRKKKEKSTVSVRTASAHNPSDDRCQGLTVPTIIGEGISKNNSGTCDRGGSHCDTVKNGSADDDCKNVFKLGKMNDFVADSFEDDTQILGDNTSKSMDVHHHESNACSRGPNENSKLLYGKIEGHAKLYECQVGVHDGTNTPDVVYDNEKGQYILSDSLLAFLEEEFGGEDSYHPANYNQCNGDVEKIQIEQQFNDLTNGTKNGSSVSIDVSYHNKTSSGSVDVCAQAFARHGSAVSRNGECLANVLPPVHSNTCNDAAKWGKHDVSSTYIAPPACEADSSLLDMQDEQDHTEVPAINQKENRLHGVSYKCKKSNGPLQKSNTSCHSDNVEFVDKYVAFEPPEKGRHSNDGSQGVSTTEVWPVGDRPEADKGNVLGKVEECQAGCRNGIKNTMSVSLESNVWEPLKGENDGFHHQPGHALSVTNRTHGLLSEYTKAQSSRSGHHLELVGCYLHQMPVLSIMLNTKNHSSLYIYVFCGLLESCQRSVYVYTVSKDRQDAPPCFVGYSPLLLPSLDQSCTGNFSFGRSGLQFTPDGQFLVLLSCIRIPFCRMQNIDCLCSVCKLGQCEDNSLKIVSVNLGYVSLITKLMPYGTVSCILICEPNYIVAIEDNRNLHIWKMVNDWSEISEQYVIPSLGNMGPSVLELGRMPKSSSLIIGHDGAGGFYLWDISKRTLLATFAAPGNIVFQILPVGFCSLQDIIHTPVDDIDKKLREIGISDMSRKIDQDHFMMPPRDEIGVWVLISSASVAEYQYDLGTKEHNARWRLALLAKKRVVMGNILDTRITALDASGNYGFAGTNGGLLYLWELSSGRKLIGVQCFNRGPVSCVAVDAKSGAVAVTDGGCQVRELGQNRKVSRSEAHRRVTLIVSEEEKIVSFWCPTPLPEGQQGKAVDPLAGLALPAADVGSFSSDSSIRSASRGEVEAPAKKTGFTTPKPEEEDQEEERGRLARSPARVAQSLPSSLPLKPSFSVQRAGRSACRRASLSGAKRKAEKSTHEACSAEVAKGEDLADLGQRVASQLEVGDGSASRVFQLEEELWALKRHHSEASKKQSAKLKGADTEGFAELKEANKTMARELKVIVAANEVLHQLREGAEGRESLPEEKLWLEKHRCQETESHLANTRADLDQLMAKIDIVLVAFELEGVALAEEVAQRLDSVRERLKAFIRKKAKDSVQFTMALVKSQNPEADLDPVGEGVAEDCIDAE</sequence>
<dbReference type="GO" id="GO:0005634">
    <property type="term" value="C:nucleus"/>
    <property type="evidence" value="ECO:0007669"/>
    <property type="project" value="TreeGrafter"/>
</dbReference>
<feature type="compositionally biased region" description="Low complexity" evidence="2">
    <location>
        <begin position="145"/>
        <end position="164"/>
    </location>
</feature>
<dbReference type="PANTHER" id="PTHR22715">
    <property type="entry name" value="TRANSFORMING GROWTH FACTOR BETA REGULATED GENE 1"/>
    <property type="match status" value="1"/>
</dbReference>
<feature type="compositionally biased region" description="Low complexity" evidence="2">
    <location>
        <begin position="1156"/>
        <end position="1168"/>
    </location>
</feature>
<evidence type="ECO:0000313" key="3">
    <source>
        <dbReference type="EMBL" id="RLN36166.1"/>
    </source>
</evidence>
<feature type="compositionally biased region" description="Basic residues" evidence="2">
    <location>
        <begin position="196"/>
        <end position="207"/>
    </location>
</feature>
<name>A0A3L6THF7_PANMI</name>
<organism evidence="3 4">
    <name type="scientific">Panicum miliaceum</name>
    <name type="common">Proso millet</name>
    <name type="synonym">Broomcorn millet</name>
    <dbReference type="NCBI Taxonomy" id="4540"/>
    <lineage>
        <taxon>Eukaryota</taxon>
        <taxon>Viridiplantae</taxon>
        <taxon>Streptophyta</taxon>
        <taxon>Embryophyta</taxon>
        <taxon>Tracheophyta</taxon>
        <taxon>Spermatophyta</taxon>
        <taxon>Magnoliopsida</taxon>
        <taxon>Liliopsida</taxon>
        <taxon>Poales</taxon>
        <taxon>Poaceae</taxon>
        <taxon>PACMAD clade</taxon>
        <taxon>Panicoideae</taxon>
        <taxon>Panicodae</taxon>
        <taxon>Paniceae</taxon>
        <taxon>Panicinae</taxon>
        <taxon>Panicum</taxon>
        <taxon>Panicum sect. Panicum</taxon>
    </lineage>
</organism>
<proteinExistence type="predicted"/>
<feature type="compositionally biased region" description="Polar residues" evidence="2">
    <location>
        <begin position="210"/>
        <end position="220"/>
    </location>
</feature>
<dbReference type="GO" id="GO:0051726">
    <property type="term" value="P:regulation of cell cycle"/>
    <property type="evidence" value="ECO:0007669"/>
    <property type="project" value="TreeGrafter"/>
</dbReference>
<feature type="region of interest" description="Disordered" evidence="2">
    <location>
        <begin position="134"/>
        <end position="166"/>
    </location>
</feature>
<dbReference type="InterPro" id="IPR015943">
    <property type="entry name" value="WD40/YVTN_repeat-like_dom_sf"/>
</dbReference>
<dbReference type="EMBL" id="PQIB02000002">
    <property type="protein sequence ID" value="RLN36166.1"/>
    <property type="molecule type" value="Genomic_DNA"/>
</dbReference>
<dbReference type="InterPro" id="IPR036322">
    <property type="entry name" value="WD40_repeat_dom_sf"/>
</dbReference>
<keyword evidence="1" id="KW-0175">Coiled coil</keyword>
<evidence type="ECO:0000256" key="2">
    <source>
        <dbReference type="SAM" id="MobiDB-lite"/>
    </source>
</evidence>
<dbReference type="Proteomes" id="UP000275267">
    <property type="component" value="Unassembled WGS sequence"/>
</dbReference>
<accession>A0A3L6THF7</accession>
<dbReference type="Gene3D" id="2.130.10.10">
    <property type="entry name" value="YVTN repeat-like/Quinoprotein amine dehydrogenase"/>
    <property type="match status" value="1"/>
</dbReference>